<protein>
    <submittedName>
        <fullName evidence="3">Uncharacterized protein</fullName>
    </submittedName>
</protein>
<evidence type="ECO:0000313" key="4">
    <source>
        <dbReference type="Proteomes" id="UP000784294"/>
    </source>
</evidence>
<dbReference type="EMBL" id="CAAALY010248353">
    <property type="protein sequence ID" value="VEL34768.1"/>
    <property type="molecule type" value="Genomic_DNA"/>
</dbReference>
<name>A0A448XEA7_9PLAT</name>
<dbReference type="Proteomes" id="UP000784294">
    <property type="component" value="Unassembled WGS sequence"/>
</dbReference>
<reference evidence="3" key="1">
    <citation type="submission" date="2018-11" db="EMBL/GenBank/DDBJ databases">
        <authorList>
            <consortium name="Pathogen Informatics"/>
        </authorList>
    </citation>
    <scope>NUCLEOTIDE SEQUENCE</scope>
</reference>
<gene>
    <name evidence="3" type="ORF">PXEA_LOCUS28208</name>
</gene>
<dbReference type="AlphaFoldDB" id="A0A448XEA7"/>
<keyword evidence="2" id="KW-0732">Signal</keyword>
<organism evidence="3 4">
    <name type="scientific">Protopolystoma xenopodis</name>
    <dbReference type="NCBI Taxonomy" id="117903"/>
    <lineage>
        <taxon>Eukaryota</taxon>
        <taxon>Metazoa</taxon>
        <taxon>Spiralia</taxon>
        <taxon>Lophotrochozoa</taxon>
        <taxon>Platyhelminthes</taxon>
        <taxon>Monogenea</taxon>
        <taxon>Polyopisthocotylea</taxon>
        <taxon>Polystomatidea</taxon>
        <taxon>Polystomatidae</taxon>
        <taxon>Protopolystoma</taxon>
    </lineage>
</organism>
<evidence type="ECO:0000256" key="1">
    <source>
        <dbReference type="SAM" id="MobiDB-lite"/>
    </source>
</evidence>
<evidence type="ECO:0000256" key="2">
    <source>
        <dbReference type="SAM" id="SignalP"/>
    </source>
</evidence>
<evidence type="ECO:0000313" key="3">
    <source>
        <dbReference type="EMBL" id="VEL34768.1"/>
    </source>
</evidence>
<comment type="caution">
    <text evidence="3">The sequence shown here is derived from an EMBL/GenBank/DDBJ whole genome shotgun (WGS) entry which is preliminary data.</text>
</comment>
<feature type="signal peptide" evidence="2">
    <location>
        <begin position="1"/>
        <end position="22"/>
    </location>
</feature>
<feature type="region of interest" description="Disordered" evidence="1">
    <location>
        <begin position="164"/>
        <end position="189"/>
    </location>
</feature>
<sequence length="210" mass="22618">MGNGNFLFRLRLTSSWAGLTVAIYDLTNETRWATEPSSRPGMPGGGSGWPGDVVVGASGRAPIGGSTGANRQVCPADPEATTPDRSDRIPSRRPGPSAHPPAVLARVFRTETTYALTGKALVPVVTGSPGYTKGYSTKAVSTTSTNRPTITLTLLSQWAVGRRFSPPLSHRRPRQTRRRQKRPNGANRSCRIFCHKRLVPFPGSHTSTVK</sequence>
<feature type="compositionally biased region" description="Basic residues" evidence="1">
    <location>
        <begin position="169"/>
        <end position="182"/>
    </location>
</feature>
<feature type="region of interest" description="Disordered" evidence="1">
    <location>
        <begin position="61"/>
        <end position="100"/>
    </location>
</feature>
<keyword evidence="4" id="KW-1185">Reference proteome</keyword>
<proteinExistence type="predicted"/>
<feature type="chain" id="PRO_5019006099" evidence="2">
    <location>
        <begin position="23"/>
        <end position="210"/>
    </location>
</feature>
<accession>A0A448XEA7</accession>